<gene>
    <name evidence="1" type="ORF">METZ01_LOCUS81286</name>
</gene>
<dbReference type="AlphaFoldDB" id="A0A381UJT0"/>
<organism evidence="1">
    <name type="scientific">marine metagenome</name>
    <dbReference type="NCBI Taxonomy" id="408172"/>
    <lineage>
        <taxon>unclassified sequences</taxon>
        <taxon>metagenomes</taxon>
        <taxon>ecological metagenomes</taxon>
    </lineage>
</organism>
<sequence length="279" mass="31162">LYWNPAGIVNISRPSVQFFHSPWLVDTEYFYSGVVVPIGPSDALGFTYTAVVMDEMMVRTVQSPEGTGEKFDASSLAMGVAYSKRLTDRFSFGIQFKFVQEKIWQMHAKTLSADIGTLFITEKGTRIGMSISNFGDKMGMDGINTAIDADIDETIYGNNDRIDAHLDAAKWPLPLLFRFGVSRDLILSGDHRFIVSTDATHPNNNVEYVNAGAEYTFKDLISLRIGRSDMFNNDAEQGLSYGAGMNYQIPRGPLVRLDYVFRPFGVFQTVTGYSIDITF</sequence>
<name>A0A381UJT0_9ZZZZ</name>
<evidence type="ECO:0000313" key="1">
    <source>
        <dbReference type="EMBL" id="SVA28432.1"/>
    </source>
</evidence>
<proteinExistence type="predicted"/>
<dbReference type="EMBL" id="UINC01006584">
    <property type="protein sequence ID" value="SVA28432.1"/>
    <property type="molecule type" value="Genomic_DNA"/>
</dbReference>
<accession>A0A381UJT0</accession>
<dbReference type="NCBIfam" id="NF033709">
    <property type="entry name" value="PorV_fam"/>
    <property type="match status" value="1"/>
</dbReference>
<evidence type="ECO:0008006" key="2">
    <source>
        <dbReference type="Google" id="ProtNLM"/>
    </source>
</evidence>
<reference evidence="1" key="1">
    <citation type="submission" date="2018-05" db="EMBL/GenBank/DDBJ databases">
        <authorList>
            <person name="Lanie J.A."/>
            <person name="Ng W.-L."/>
            <person name="Kazmierczak K.M."/>
            <person name="Andrzejewski T.M."/>
            <person name="Davidsen T.M."/>
            <person name="Wayne K.J."/>
            <person name="Tettelin H."/>
            <person name="Glass J.I."/>
            <person name="Rusch D."/>
            <person name="Podicherti R."/>
            <person name="Tsui H.-C.T."/>
            <person name="Winkler M.E."/>
        </authorList>
    </citation>
    <scope>NUCLEOTIDE SEQUENCE</scope>
</reference>
<feature type="non-terminal residue" evidence="1">
    <location>
        <position position="1"/>
    </location>
</feature>
<protein>
    <recommendedName>
        <fullName evidence="2">PorV/PorQ family protein</fullName>
    </recommendedName>
</protein>
<dbReference type="Gene3D" id="2.40.160.60">
    <property type="entry name" value="Outer membrane protein transport protein (OMPP1/FadL/TodX)"/>
    <property type="match status" value="1"/>
</dbReference>